<evidence type="ECO:0000256" key="9">
    <source>
        <dbReference type="ARBA" id="ARBA00022842"/>
    </source>
</evidence>
<evidence type="ECO:0000256" key="10">
    <source>
        <dbReference type="ARBA" id="ARBA00023235"/>
    </source>
</evidence>
<evidence type="ECO:0000256" key="6">
    <source>
        <dbReference type="ARBA" id="ARBA00012728"/>
    </source>
</evidence>
<dbReference type="GO" id="GO:0005975">
    <property type="term" value="P:carbohydrate metabolic process"/>
    <property type="evidence" value="ECO:0007669"/>
    <property type="project" value="InterPro"/>
</dbReference>
<dbReference type="Pfam" id="PF00408">
    <property type="entry name" value="PGM_PMM_IV"/>
    <property type="match status" value="1"/>
</dbReference>
<feature type="domain" description="Alpha-D-phosphohexomutase C-terminal" evidence="15">
    <location>
        <begin position="516"/>
        <end position="554"/>
    </location>
</feature>
<dbReference type="Proteomes" id="UP000245845">
    <property type="component" value="Unassembled WGS sequence"/>
</dbReference>
<dbReference type="OrthoDB" id="9806956at2"/>
<evidence type="ECO:0000256" key="14">
    <source>
        <dbReference type="RuleBase" id="RU004326"/>
    </source>
</evidence>
<keyword evidence="9 14" id="KW-0460">Magnesium</keyword>
<dbReference type="RefSeq" id="WP_109732749.1">
    <property type="nucleotide sequence ID" value="NZ_BAAACK010000025.1"/>
</dbReference>
<evidence type="ECO:0000256" key="5">
    <source>
        <dbReference type="ARBA" id="ARBA00010231"/>
    </source>
</evidence>
<evidence type="ECO:0000313" key="20">
    <source>
        <dbReference type="Proteomes" id="UP000245845"/>
    </source>
</evidence>
<protein>
    <recommendedName>
        <fullName evidence="11">Phosphoglucomutase</fullName>
        <ecNumber evidence="6">5.4.2.2</ecNumber>
    </recommendedName>
    <alternativeName>
        <fullName evidence="13">Alpha-phosphoglucomutase</fullName>
    </alternativeName>
    <alternativeName>
        <fullName evidence="12">Glucose phosphomutase</fullName>
    </alternativeName>
</protein>
<comment type="pathway">
    <text evidence="4">Lipid metabolism.</text>
</comment>
<evidence type="ECO:0000256" key="11">
    <source>
        <dbReference type="ARBA" id="ARBA00039995"/>
    </source>
</evidence>
<dbReference type="InterPro" id="IPR005845">
    <property type="entry name" value="A-D-PHexomutase_a/b/a-II"/>
</dbReference>
<evidence type="ECO:0000256" key="4">
    <source>
        <dbReference type="ARBA" id="ARBA00005189"/>
    </source>
</evidence>
<comment type="cofactor">
    <cofactor evidence="2">
        <name>Mg(2+)</name>
        <dbReference type="ChEBI" id="CHEBI:18420"/>
    </cofactor>
</comment>
<dbReference type="PANTHER" id="PTHR45745">
    <property type="entry name" value="PHOSPHOMANNOMUTASE 45A"/>
    <property type="match status" value="1"/>
</dbReference>
<dbReference type="EMBL" id="QGDL01000012">
    <property type="protein sequence ID" value="PWJ23915.1"/>
    <property type="molecule type" value="Genomic_DNA"/>
</dbReference>
<dbReference type="Gene3D" id="3.30.310.50">
    <property type="entry name" value="Alpha-D-phosphohexomutase, C-terminal domain"/>
    <property type="match status" value="1"/>
</dbReference>
<proteinExistence type="inferred from homology"/>
<dbReference type="InterPro" id="IPR005844">
    <property type="entry name" value="A-D-PHexomutase_a/b/a-I"/>
</dbReference>
<dbReference type="EC" id="5.4.2.2" evidence="6"/>
<evidence type="ECO:0000256" key="2">
    <source>
        <dbReference type="ARBA" id="ARBA00001946"/>
    </source>
</evidence>
<dbReference type="Pfam" id="PF02880">
    <property type="entry name" value="PGM_PMM_III"/>
    <property type="match status" value="1"/>
</dbReference>
<evidence type="ECO:0000313" key="19">
    <source>
        <dbReference type="EMBL" id="PWJ23915.1"/>
    </source>
</evidence>
<evidence type="ECO:0000256" key="13">
    <source>
        <dbReference type="ARBA" id="ARBA00041467"/>
    </source>
</evidence>
<dbReference type="Pfam" id="PF02878">
    <property type="entry name" value="PGM_PMM_I"/>
    <property type="match status" value="1"/>
</dbReference>
<dbReference type="GO" id="GO:0008973">
    <property type="term" value="F:phosphopentomutase activity"/>
    <property type="evidence" value="ECO:0007669"/>
    <property type="project" value="TreeGrafter"/>
</dbReference>
<dbReference type="Gene3D" id="3.40.120.10">
    <property type="entry name" value="Alpha-D-Glucose-1,6-Bisphosphate, subunit A, domain 3"/>
    <property type="match status" value="3"/>
</dbReference>
<dbReference type="PANTHER" id="PTHR45745:SF1">
    <property type="entry name" value="PHOSPHOGLUCOMUTASE 2B-RELATED"/>
    <property type="match status" value="1"/>
</dbReference>
<dbReference type="InterPro" id="IPR036900">
    <property type="entry name" value="A-D-PHexomutase_C_sf"/>
</dbReference>
<evidence type="ECO:0000256" key="12">
    <source>
        <dbReference type="ARBA" id="ARBA00041398"/>
    </source>
</evidence>
<evidence type="ECO:0000256" key="1">
    <source>
        <dbReference type="ARBA" id="ARBA00000443"/>
    </source>
</evidence>
<dbReference type="GO" id="GO:0000287">
    <property type="term" value="F:magnesium ion binding"/>
    <property type="evidence" value="ECO:0007669"/>
    <property type="project" value="InterPro"/>
</dbReference>
<feature type="domain" description="Alpha-D-phosphohexomutase alpha/beta/alpha" evidence="18">
    <location>
        <begin position="328"/>
        <end position="454"/>
    </location>
</feature>
<evidence type="ECO:0000259" key="17">
    <source>
        <dbReference type="Pfam" id="PF02879"/>
    </source>
</evidence>
<dbReference type="InterPro" id="IPR005841">
    <property type="entry name" value="Alpha-D-phosphohexomutase_SF"/>
</dbReference>
<sequence>MIPVVQMEEEYFRWLGEAGRDEDVIKELKDMEGDARKIQDAFYKNLEFGTGGLRGVIGAGTNRMNVYTVAKATQGYADYLKKNFPIEKRMAAISFDSRIKSELFAKTAAEVLAANGVRVLIFRELMPTPCLSYAVRQLGCAGGIMVTASHNPAQYNGYKVYGADGGQITDTAAAKILSDIDKTDVLNGAERIAFEEGLVSGTIQFIGDDVIDAYIGSVKSLSLAEQEMGREDMSIVYSPLNGTGRVPVFRCLRECGFRKITMVKEQEYPDGTFPTCPYPNPEEEDAMALGIEYAKRVNADLVLATDPDCDRVGIAVKKHENEYTLLSGNETGILLFDYICSQRLAQGKRPEDPVAVKTIVTTEMARAIAQNYGVRLINVLTGFKYIGEQITQLEKSGRGDSYIFGFEESYGYLSGTHVRDKDAVNASLLICEMFAHYKEKGISLIDRLTQLFQKYGYWVNTLYSIRLEGADGMAKMQEIMEKFRAGVDEFAGYKVAECTDYAEGINGLPRSNVLQFRLENQCSVVIRPSGTEPKLKVYISACAGTKELAERAAEDVKKFVIRFC</sequence>
<dbReference type="InterPro" id="IPR005843">
    <property type="entry name" value="A-D-PHexomutase_C"/>
</dbReference>
<evidence type="ECO:0000259" key="18">
    <source>
        <dbReference type="Pfam" id="PF02880"/>
    </source>
</evidence>
<dbReference type="InterPro" id="IPR016055">
    <property type="entry name" value="A-D-PHexomutase_a/b/a-I/II/III"/>
</dbReference>
<keyword evidence="20" id="KW-1185">Reference proteome</keyword>
<comment type="catalytic activity">
    <reaction evidence="1">
        <text>alpha-D-glucose 1-phosphate = alpha-D-glucose 6-phosphate</text>
        <dbReference type="Rhea" id="RHEA:23536"/>
        <dbReference type="ChEBI" id="CHEBI:58225"/>
        <dbReference type="ChEBI" id="CHEBI:58601"/>
        <dbReference type="EC" id="5.4.2.2"/>
    </reaction>
</comment>
<feature type="domain" description="Alpha-D-phosphohexomutase alpha/beta/alpha" evidence="16">
    <location>
        <begin position="47"/>
        <end position="184"/>
    </location>
</feature>
<comment type="pathway">
    <text evidence="3">Glycolipid metabolism; diglucosyl-diacylglycerol biosynthesis.</text>
</comment>
<evidence type="ECO:0000256" key="7">
    <source>
        <dbReference type="ARBA" id="ARBA00022553"/>
    </source>
</evidence>
<dbReference type="SUPFAM" id="SSF53738">
    <property type="entry name" value="Phosphoglucomutase, first 3 domains"/>
    <property type="match status" value="3"/>
</dbReference>
<dbReference type="CDD" id="cd05799">
    <property type="entry name" value="PGM2"/>
    <property type="match status" value="1"/>
</dbReference>
<dbReference type="InterPro" id="IPR016066">
    <property type="entry name" value="A-D-PHexomutase_CS"/>
</dbReference>
<reference evidence="19 20" key="1">
    <citation type="submission" date="2018-05" db="EMBL/GenBank/DDBJ databases">
        <title>The Hungate 1000. A catalogue of reference genomes from the rumen microbiome.</title>
        <authorList>
            <person name="Kelly W."/>
        </authorList>
    </citation>
    <scope>NUCLEOTIDE SEQUENCE [LARGE SCALE GENOMIC DNA]</scope>
    <source>
        <strain evidence="19 20">NLAE-zl-C242</strain>
    </source>
</reference>
<dbReference type="PROSITE" id="PS00710">
    <property type="entry name" value="PGM_PMM"/>
    <property type="match status" value="1"/>
</dbReference>
<name>A0A2Y9BHK5_9FIRM</name>
<comment type="similarity">
    <text evidence="5 14">Belongs to the phosphohexose mutase family.</text>
</comment>
<dbReference type="GO" id="GO:0004614">
    <property type="term" value="F:phosphoglucomutase activity"/>
    <property type="evidence" value="ECO:0007669"/>
    <property type="project" value="UniProtKB-EC"/>
</dbReference>
<keyword evidence="10" id="KW-0413">Isomerase</keyword>
<dbReference type="GO" id="GO:0006166">
    <property type="term" value="P:purine ribonucleoside salvage"/>
    <property type="evidence" value="ECO:0007669"/>
    <property type="project" value="TreeGrafter"/>
</dbReference>
<organism evidence="19 20">
    <name type="scientific">Faecalicatena orotica</name>
    <dbReference type="NCBI Taxonomy" id="1544"/>
    <lineage>
        <taxon>Bacteria</taxon>
        <taxon>Bacillati</taxon>
        <taxon>Bacillota</taxon>
        <taxon>Clostridia</taxon>
        <taxon>Lachnospirales</taxon>
        <taxon>Lachnospiraceae</taxon>
        <taxon>Faecalicatena</taxon>
    </lineage>
</organism>
<accession>A0A2Y9BHK5</accession>
<gene>
    <name evidence="19" type="ORF">A8806_112162</name>
</gene>
<evidence type="ECO:0000256" key="3">
    <source>
        <dbReference type="ARBA" id="ARBA00005164"/>
    </source>
</evidence>
<comment type="caution">
    <text evidence="19">The sequence shown here is derived from an EMBL/GenBank/DDBJ whole genome shotgun (WGS) entry which is preliminary data.</text>
</comment>
<keyword evidence="8 14" id="KW-0479">Metal-binding</keyword>
<dbReference type="InterPro" id="IPR005846">
    <property type="entry name" value="A-D-PHexomutase_a/b/a-III"/>
</dbReference>
<evidence type="ECO:0000259" key="15">
    <source>
        <dbReference type="Pfam" id="PF00408"/>
    </source>
</evidence>
<dbReference type="AlphaFoldDB" id="A0A2Y9BHK5"/>
<evidence type="ECO:0000259" key="16">
    <source>
        <dbReference type="Pfam" id="PF02878"/>
    </source>
</evidence>
<dbReference type="SUPFAM" id="SSF55957">
    <property type="entry name" value="Phosphoglucomutase, C-terminal domain"/>
    <property type="match status" value="1"/>
</dbReference>
<dbReference type="PRINTS" id="PR00509">
    <property type="entry name" value="PGMPMM"/>
</dbReference>
<dbReference type="Pfam" id="PF02879">
    <property type="entry name" value="PGM_PMM_II"/>
    <property type="match status" value="1"/>
</dbReference>
<keyword evidence="7" id="KW-0597">Phosphoprotein</keyword>
<evidence type="ECO:0000256" key="8">
    <source>
        <dbReference type="ARBA" id="ARBA00022723"/>
    </source>
</evidence>
<feature type="domain" description="Alpha-D-phosphohexomutase alpha/beta/alpha" evidence="17">
    <location>
        <begin position="213"/>
        <end position="315"/>
    </location>
</feature>